<evidence type="ECO:0000313" key="3">
    <source>
        <dbReference type="Proteomes" id="UP000199136"/>
    </source>
</evidence>
<keyword evidence="3" id="KW-1185">Reference proteome</keyword>
<reference evidence="2 3" key="1">
    <citation type="submission" date="2016-10" db="EMBL/GenBank/DDBJ databases">
        <authorList>
            <person name="de Groot N.N."/>
        </authorList>
    </citation>
    <scope>NUCLEOTIDE SEQUENCE [LARGE SCALE GENOMIC DNA]</scope>
    <source>
        <strain evidence="2 3">DSM 20581</strain>
    </source>
</reference>
<dbReference type="RefSeq" id="WP_092481190.1">
    <property type="nucleotide sequence ID" value="NZ_FOXW01000011.1"/>
</dbReference>
<name>A0A1I5YQF6_9LACT</name>
<evidence type="ECO:0000259" key="1">
    <source>
        <dbReference type="PROSITE" id="PS50965"/>
    </source>
</evidence>
<dbReference type="EMBL" id="FOXW01000011">
    <property type="protein sequence ID" value="SFQ46479.1"/>
    <property type="molecule type" value="Genomic_DNA"/>
</dbReference>
<evidence type="ECO:0000313" key="2">
    <source>
        <dbReference type="EMBL" id="SFQ46479.1"/>
    </source>
</evidence>
<sequence>MAFKERTKPKRLRVMELLSRRMNLSRDERNKFLYWVKGYKGEIQFDVLTQKLKCDCLILNDLFLKVNGKQFQIDTLIITAKGIYIYEVKNFEGTYYYEGTKMYSGRSRKEVYDPLDQVKHASTLLRQLMQQMGYSLSIKTVIVFMNQDFALYQAPMLEELILPGALKAHLAEVSEISGQLSQTQRKFAEEIKALHIEDVSLREVPYYEESSLKKGVICCECGTFIEEYTQSLYSVCPICHHKERIRDTVIRQFEEYKLLFPDQKITKAVLLKWSDGRLSANRIAYTLKQTYRAVGTGRWRYYE</sequence>
<dbReference type="AlphaFoldDB" id="A0A1I5YQF6"/>
<dbReference type="Pfam" id="PF08378">
    <property type="entry name" value="NERD"/>
    <property type="match status" value="1"/>
</dbReference>
<gene>
    <name evidence="2" type="ORF">SAMN04488506_2181</name>
</gene>
<protein>
    <submittedName>
        <fullName evidence="2">Nuclease-related domain-containing protein</fullName>
    </submittedName>
</protein>
<organism evidence="2 3">
    <name type="scientific">Desemzia incerta</name>
    <dbReference type="NCBI Taxonomy" id="82801"/>
    <lineage>
        <taxon>Bacteria</taxon>
        <taxon>Bacillati</taxon>
        <taxon>Bacillota</taxon>
        <taxon>Bacilli</taxon>
        <taxon>Lactobacillales</taxon>
        <taxon>Carnobacteriaceae</taxon>
        <taxon>Desemzia</taxon>
    </lineage>
</organism>
<accession>A0A1I5YQF6</accession>
<dbReference type="InterPro" id="IPR011528">
    <property type="entry name" value="NERD"/>
</dbReference>
<feature type="domain" description="NERD" evidence="1">
    <location>
        <begin position="37"/>
        <end position="148"/>
    </location>
</feature>
<dbReference type="STRING" id="82801.SAMN04488506_2181"/>
<proteinExistence type="predicted"/>
<dbReference type="Proteomes" id="UP000199136">
    <property type="component" value="Unassembled WGS sequence"/>
</dbReference>
<dbReference type="OrthoDB" id="2136191at2"/>
<dbReference type="PROSITE" id="PS50965">
    <property type="entry name" value="NERD"/>
    <property type="match status" value="1"/>
</dbReference>